<keyword evidence="7" id="KW-1185">Reference proteome</keyword>
<dbReference type="HOGENOM" id="CLU_980626_0_0_1"/>
<keyword evidence="3" id="KW-0863">Zinc-finger</keyword>
<evidence type="ECO:0000256" key="3">
    <source>
        <dbReference type="ARBA" id="ARBA00022771"/>
    </source>
</evidence>
<comment type="subcellular location">
    <subcellularLocation>
        <location evidence="1">Nucleus</location>
    </subcellularLocation>
</comment>
<evidence type="ECO:0000313" key="7">
    <source>
        <dbReference type="Proteomes" id="UP000054279"/>
    </source>
</evidence>
<evidence type="ECO:0000313" key="6">
    <source>
        <dbReference type="EMBL" id="KIJ37933.1"/>
    </source>
</evidence>
<proteinExistence type="predicted"/>
<dbReference type="InterPro" id="IPR052035">
    <property type="entry name" value="ZnF_BED_domain_contain"/>
</dbReference>
<protein>
    <submittedName>
        <fullName evidence="6">Unplaced genomic scaffold SPHSTscaffold_90, whole genome shotgun sequence</fullName>
    </submittedName>
</protein>
<gene>
    <name evidence="6" type="ORF">M422DRAFT_50239</name>
</gene>
<accession>A0A0C9U4S9</accession>
<evidence type="ECO:0000256" key="1">
    <source>
        <dbReference type="ARBA" id="ARBA00004123"/>
    </source>
</evidence>
<reference evidence="6 7" key="1">
    <citation type="submission" date="2014-06" db="EMBL/GenBank/DDBJ databases">
        <title>Evolutionary Origins and Diversification of the Mycorrhizal Mutualists.</title>
        <authorList>
            <consortium name="DOE Joint Genome Institute"/>
            <consortium name="Mycorrhizal Genomics Consortium"/>
            <person name="Kohler A."/>
            <person name="Kuo A."/>
            <person name="Nagy L.G."/>
            <person name="Floudas D."/>
            <person name="Copeland A."/>
            <person name="Barry K.W."/>
            <person name="Cichocki N."/>
            <person name="Veneault-Fourrey C."/>
            <person name="LaButti K."/>
            <person name="Lindquist E.A."/>
            <person name="Lipzen A."/>
            <person name="Lundell T."/>
            <person name="Morin E."/>
            <person name="Murat C."/>
            <person name="Riley R."/>
            <person name="Ohm R."/>
            <person name="Sun H."/>
            <person name="Tunlid A."/>
            <person name="Henrissat B."/>
            <person name="Grigoriev I.V."/>
            <person name="Hibbett D.S."/>
            <person name="Martin F."/>
        </authorList>
    </citation>
    <scope>NUCLEOTIDE SEQUENCE [LARGE SCALE GENOMIC DNA]</scope>
    <source>
        <strain evidence="6 7">SS14</strain>
    </source>
</reference>
<keyword evidence="2" id="KW-0479">Metal-binding</keyword>
<sequence>MLSSIVAHVSTLRLHLQSTHKGNYIKWVKDTPNAVNKLPQFLASQRESANKKAEMDQQSTLTEHFKKAKPTERFIPYSDTFLPIQALEHPKFHKMIDITSRAKNGIKVQILKQKVTRAHIIRMFRKYLKDLKKRLKGSSVKGKISFTCHAWQASNADAYFAVTAHWIEIAPLKWELQAAIIGFTRMNYSHHGVRLGQALFKIILRIDVVEKSSPHVHTVHLIDLKQDELVKKFLLLPSHMTMHITEFTLHRAETIKQHLLDVTAIVFPNLENFGCESIKNSCQV</sequence>
<keyword evidence="5" id="KW-0539">Nucleus</keyword>
<evidence type="ECO:0000256" key="2">
    <source>
        <dbReference type="ARBA" id="ARBA00022723"/>
    </source>
</evidence>
<dbReference type="EMBL" id="KN837165">
    <property type="protein sequence ID" value="KIJ37933.1"/>
    <property type="molecule type" value="Genomic_DNA"/>
</dbReference>
<evidence type="ECO:0000256" key="5">
    <source>
        <dbReference type="ARBA" id="ARBA00023242"/>
    </source>
</evidence>
<organism evidence="6 7">
    <name type="scientific">Sphaerobolus stellatus (strain SS14)</name>
    <dbReference type="NCBI Taxonomy" id="990650"/>
    <lineage>
        <taxon>Eukaryota</taxon>
        <taxon>Fungi</taxon>
        <taxon>Dikarya</taxon>
        <taxon>Basidiomycota</taxon>
        <taxon>Agaricomycotina</taxon>
        <taxon>Agaricomycetes</taxon>
        <taxon>Phallomycetidae</taxon>
        <taxon>Geastrales</taxon>
        <taxon>Sphaerobolaceae</taxon>
        <taxon>Sphaerobolus</taxon>
    </lineage>
</organism>
<name>A0A0C9U4S9_SPHS4</name>
<dbReference type="GO" id="GO:0008270">
    <property type="term" value="F:zinc ion binding"/>
    <property type="evidence" value="ECO:0007669"/>
    <property type="project" value="UniProtKB-KW"/>
</dbReference>
<dbReference type="Proteomes" id="UP000054279">
    <property type="component" value="Unassembled WGS sequence"/>
</dbReference>
<dbReference type="OrthoDB" id="3256444at2759"/>
<keyword evidence="4" id="KW-0862">Zinc</keyword>
<dbReference type="PANTHER" id="PTHR46481:SF10">
    <property type="entry name" value="ZINC FINGER BED DOMAIN-CONTAINING PROTEIN 39"/>
    <property type="match status" value="1"/>
</dbReference>
<dbReference type="GO" id="GO:0005634">
    <property type="term" value="C:nucleus"/>
    <property type="evidence" value="ECO:0007669"/>
    <property type="project" value="UniProtKB-SubCell"/>
</dbReference>
<evidence type="ECO:0000256" key="4">
    <source>
        <dbReference type="ARBA" id="ARBA00022833"/>
    </source>
</evidence>
<dbReference type="PANTHER" id="PTHR46481">
    <property type="entry name" value="ZINC FINGER BED DOMAIN-CONTAINING PROTEIN 4"/>
    <property type="match status" value="1"/>
</dbReference>
<dbReference type="AlphaFoldDB" id="A0A0C9U4S9"/>